<gene>
    <name evidence="1" type="ORF">BSTOLATCC_MIC27500</name>
</gene>
<reference evidence="1" key="1">
    <citation type="submission" date="2021-09" db="EMBL/GenBank/DDBJ databases">
        <authorList>
            <consortium name="AG Swart"/>
            <person name="Singh M."/>
            <person name="Singh A."/>
            <person name="Seah K."/>
            <person name="Emmerich C."/>
        </authorList>
    </citation>
    <scope>NUCLEOTIDE SEQUENCE</scope>
    <source>
        <strain evidence="1">ATCC30299</strain>
    </source>
</reference>
<dbReference type="EMBL" id="CAJZBQ010000027">
    <property type="protein sequence ID" value="CAG9320924.1"/>
    <property type="molecule type" value="Genomic_DNA"/>
</dbReference>
<dbReference type="AlphaFoldDB" id="A0AAU9JGU9"/>
<comment type="caution">
    <text evidence="1">The sequence shown here is derived from an EMBL/GenBank/DDBJ whole genome shotgun (WGS) entry which is preliminary data.</text>
</comment>
<evidence type="ECO:0000313" key="2">
    <source>
        <dbReference type="Proteomes" id="UP001162131"/>
    </source>
</evidence>
<protein>
    <submittedName>
        <fullName evidence="1">Uncharacterized protein</fullName>
    </submittedName>
</protein>
<accession>A0AAU9JGU9</accession>
<proteinExistence type="predicted"/>
<evidence type="ECO:0000313" key="1">
    <source>
        <dbReference type="EMBL" id="CAG9320924.1"/>
    </source>
</evidence>
<keyword evidence="2" id="KW-1185">Reference proteome</keyword>
<organism evidence="1 2">
    <name type="scientific">Blepharisma stoltei</name>
    <dbReference type="NCBI Taxonomy" id="1481888"/>
    <lineage>
        <taxon>Eukaryota</taxon>
        <taxon>Sar</taxon>
        <taxon>Alveolata</taxon>
        <taxon>Ciliophora</taxon>
        <taxon>Postciliodesmatophora</taxon>
        <taxon>Heterotrichea</taxon>
        <taxon>Heterotrichida</taxon>
        <taxon>Blepharismidae</taxon>
        <taxon>Blepharisma</taxon>
    </lineage>
</organism>
<dbReference type="Proteomes" id="UP001162131">
    <property type="component" value="Unassembled WGS sequence"/>
</dbReference>
<sequence>MIILILDKCMKLVVNSKTAVLNLVLFYLTKSIKNMGVCVVKQSAKTNLAIAVTDANDSVEVQEQRRRLLIVKAKRAPSLKLDQNALYNRRRVSHEITGLELSQISALK</sequence>
<name>A0AAU9JGU9_9CILI</name>